<reference evidence="1 2" key="1">
    <citation type="submission" date="2015-01" db="EMBL/GenBank/DDBJ databases">
        <title>Draft Genome Sequences of Four Bacillus thermoamylovorans Strains, Isolated From Food Products.</title>
        <authorList>
            <person name="Krawcyk A.O."/>
            <person name="Berendsen E.M."/>
            <person name="Eijlander R.T."/>
            <person name="de Jong A."/>
            <person name="Wells-Bennik M."/>
            <person name="Kuipers O.P."/>
        </authorList>
    </citation>
    <scope>NUCLEOTIDE SEQUENCE [LARGE SCALE GENOMIC DNA]</scope>
    <source>
        <strain evidence="1 2">B4167</strain>
    </source>
</reference>
<name>A0ABD4A250_9BACI</name>
<comment type="caution">
    <text evidence="1">The sequence shown here is derived from an EMBL/GenBank/DDBJ whole genome shotgun (WGS) entry which is preliminary data.</text>
</comment>
<sequence>MKIIKNLSFNNIFCRRVKQYRRKKKKQKQGKREDETIFIYY</sequence>
<protein>
    <submittedName>
        <fullName evidence="1">Uncharacterized protein</fullName>
    </submittedName>
</protein>
<gene>
    <name evidence="1" type="ORF">B4167_1031</name>
</gene>
<evidence type="ECO:0000313" key="1">
    <source>
        <dbReference type="EMBL" id="KIO70339.1"/>
    </source>
</evidence>
<dbReference type="EMBL" id="JXLU01000147">
    <property type="protein sequence ID" value="KIO70339.1"/>
    <property type="molecule type" value="Genomic_DNA"/>
</dbReference>
<accession>A0ABD4A250</accession>
<dbReference type="Proteomes" id="UP000032076">
    <property type="component" value="Unassembled WGS sequence"/>
</dbReference>
<proteinExistence type="predicted"/>
<evidence type="ECO:0000313" key="2">
    <source>
        <dbReference type="Proteomes" id="UP000032076"/>
    </source>
</evidence>
<organism evidence="1 2">
    <name type="scientific">Caldibacillus thermoamylovorans</name>
    <dbReference type="NCBI Taxonomy" id="35841"/>
    <lineage>
        <taxon>Bacteria</taxon>
        <taxon>Bacillati</taxon>
        <taxon>Bacillota</taxon>
        <taxon>Bacilli</taxon>
        <taxon>Bacillales</taxon>
        <taxon>Bacillaceae</taxon>
        <taxon>Caldibacillus</taxon>
    </lineage>
</organism>
<dbReference type="AlphaFoldDB" id="A0ABD4A250"/>